<keyword evidence="5 6" id="KW-0472">Membrane</keyword>
<proteinExistence type="predicted"/>
<dbReference type="FunFam" id="1.20.1250.20:FF:000247">
    <property type="entry name" value="MFS general substrate transporter"/>
    <property type="match status" value="1"/>
</dbReference>
<comment type="subcellular location">
    <subcellularLocation>
        <location evidence="1">Membrane</location>
        <topology evidence="1">Multi-pass membrane protein</topology>
    </subcellularLocation>
</comment>
<dbReference type="Pfam" id="PF07690">
    <property type="entry name" value="MFS_1"/>
    <property type="match status" value="1"/>
</dbReference>
<feature type="transmembrane region" description="Helical" evidence="6">
    <location>
        <begin position="428"/>
        <end position="449"/>
    </location>
</feature>
<evidence type="ECO:0000256" key="4">
    <source>
        <dbReference type="ARBA" id="ARBA00022989"/>
    </source>
</evidence>
<evidence type="ECO:0000256" key="2">
    <source>
        <dbReference type="ARBA" id="ARBA00022448"/>
    </source>
</evidence>
<feature type="transmembrane region" description="Helical" evidence="6">
    <location>
        <begin position="191"/>
        <end position="209"/>
    </location>
</feature>
<evidence type="ECO:0000313" key="8">
    <source>
        <dbReference type="Proteomes" id="UP001265746"/>
    </source>
</evidence>
<keyword evidence="3 6" id="KW-0812">Transmembrane</keyword>
<protein>
    <submittedName>
        <fullName evidence="7">Uncharacterized protein</fullName>
    </submittedName>
</protein>
<dbReference type="PANTHER" id="PTHR43791:SF65">
    <property type="entry name" value="MAJOR FACILITATOR SUPERFAMILY (MFS) PROFILE DOMAIN-CONTAINING PROTEIN-RELATED"/>
    <property type="match status" value="1"/>
</dbReference>
<keyword evidence="2" id="KW-0813">Transport</keyword>
<dbReference type="GO" id="GO:0022857">
    <property type="term" value="F:transmembrane transporter activity"/>
    <property type="evidence" value="ECO:0007669"/>
    <property type="project" value="InterPro"/>
</dbReference>
<feature type="transmembrane region" description="Helical" evidence="6">
    <location>
        <begin position="284"/>
        <end position="303"/>
    </location>
</feature>
<keyword evidence="4 6" id="KW-1133">Transmembrane helix</keyword>
<dbReference type="EMBL" id="JAUJFL010000002">
    <property type="protein sequence ID" value="KAK2609567.1"/>
    <property type="molecule type" value="Genomic_DNA"/>
</dbReference>
<feature type="transmembrane region" description="Helical" evidence="6">
    <location>
        <begin position="524"/>
        <end position="545"/>
    </location>
</feature>
<evidence type="ECO:0000256" key="1">
    <source>
        <dbReference type="ARBA" id="ARBA00004141"/>
    </source>
</evidence>
<sequence>MAANANIQGTLGLDQKAAATALGKPADKSETESGDDVDAIRERILADRLQSSNPPVLPILTLFRKKDHKQLDEIATQPSVYDDPLVAQYFTPTARYENLHRFDPEARWTWREELPLINKIDWKITLWACIAFFGLDLDRGNLSQANTDNFLEDLGLNTDDYNLGNTVFRLAFLCAELPSQLISKKLGPDRWIPTIMCLWSVVAASQFWLSGRPSFLLCRALLGLLQGGFIPDVILYLSYFFKGTELPFRLALFWTSLRVTDIVAPILAFGLLRLRGYHGYEGWRWLFLFEGILTLTIGVWSWFMMAPSPTQTKSWYRPKGWFTDREEVIMVNRILRDDPSKGDMHNRQAVSLKLLWKSLTDFDLWPVYILGLCFQIPTGPPDQYLTLTLRNLGFGTFDSNLLTIPTQFFGAITMMIVTFYSERYNERGLIGVLCQFWVLPNMIALAVLPNTSSAWARYAILTVLLSFPSAHAMQVAWCSRNSNTVRARTVSAALYNMFVQVSGIVYSNVYRSSDRPFYRKANRALIGVCAMNVVLYILTKAYYVWRNKVRDREWNAMTKEEQIQYLSTTKDSGSKRKDFRFAH</sequence>
<keyword evidence="8" id="KW-1185">Reference proteome</keyword>
<comment type="caution">
    <text evidence="7">The sequence shown here is derived from an EMBL/GenBank/DDBJ whole genome shotgun (WGS) entry which is preliminary data.</text>
</comment>
<feature type="transmembrane region" description="Helical" evidence="6">
    <location>
        <begin position="489"/>
        <end position="509"/>
    </location>
</feature>
<evidence type="ECO:0000256" key="5">
    <source>
        <dbReference type="ARBA" id="ARBA00023136"/>
    </source>
</evidence>
<organism evidence="7 8">
    <name type="scientific">Phomopsis amygdali</name>
    <name type="common">Fusicoccum amygdali</name>
    <dbReference type="NCBI Taxonomy" id="1214568"/>
    <lineage>
        <taxon>Eukaryota</taxon>
        <taxon>Fungi</taxon>
        <taxon>Dikarya</taxon>
        <taxon>Ascomycota</taxon>
        <taxon>Pezizomycotina</taxon>
        <taxon>Sordariomycetes</taxon>
        <taxon>Sordariomycetidae</taxon>
        <taxon>Diaporthales</taxon>
        <taxon>Diaporthaceae</taxon>
        <taxon>Diaporthe</taxon>
    </lineage>
</organism>
<evidence type="ECO:0000256" key="3">
    <source>
        <dbReference type="ARBA" id="ARBA00022692"/>
    </source>
</evidence>
<dbReference type="Proteomes" id="UP001265746">
    <property type="component" value="Unassembled WGS sequence"/>
</dbReference>
<feature type="transmembrane region" description="Helical" evidence="6">
    <location>
        <begin position="251"/>
        <end position="272"/>
    </location>
</feature>
<accession>A0AAD9SKK0</accession>
<feature type="transmembrane region" description="Helical" evidence="6">
    <location>
        <begin position="455"/>
        <end position="477"/>
    </location>
</feature>
<dbReference type="PANTHER" id="PTHR43791">
    <property type="entry name" value="PERMEASE-RELATED"/>
    <property type="match status" value="1"/>
</dbReference>
<dbReference type="InterPro" id="IPR011701">
    <property type="entry name" value="MFS"/>
</dbReference>
<dbReference type="SUPFAM" id="SSF103473">
    <property type="entry name" value="MFS general substrate transporter"/>
    <property type="match status" value="1"/>
</dbReference>
<dbReference type="FunFam" id="1.20.1250.20:FF:000106">
    <property type="entry name" value="MFS transporter, putative"/>
    <property type="match status" value="1"/>
</dbReference>
<evidence type="ECO:0000313" key="7">
    <source>
        <dbReference type="EMBL" id="KAK2609567.1"/>
    </source>
</evidence>
<dbReference type="GO" id="GO:0016020">
    <property type="term" value="C:membrane"/>
    <property type="evidence" value="ECO:0007669"/>
    <property type="project" value="UniProtKB-SubCell"/>
</dbReference>
<dbReference type="AlphaFoldDB" id="A0AAD9SKK0"/>
<feature type="transmembrane region" description="Helical" evidence="6">
    <location>
        <begin position="216"/>
        <end position="239"/>
    </location>
</feature>
<reference evidence="7" key="1">
    <citation type="submission" date="2023-06" db="EMBL/GenBank/DDBJ databases">
        <authorList>
            <person name="Noh H."/>
        </authorList>
    </citation>
    <scope>NUCLEOTIDE SEQUENCE</scope>
    <source>
        <strain evidence="7">DUCC20226</strain>
    </source>
</reference>
<name>A0AAD9SKK0_PHOAM</name>
<dbReference type="InterPro" id="IPR036259">
    <property type="entry name" value="MFS_trans_sf"/>
</dbReference>
<feature type="transmembrane region" description="Helical" evidence="6">
    <location>
        <begin position="401"/>
        <end position="421"/>
    </location>
</feature>
<gene>
    <name evidence="7" type="ORF">N8I77_003063</name>
</gene>
<dbReference type="Gene3D" id="1.20.1250.20">
    <property type="entry name" value="MFS general substrate transporter like domains"/>
    <property type="match status" value="1"/>
</dbReference>
<evidence type="ECO:0000256" key="6">
    <source>
        <dbReference type="SAM" id="Phobius"/>
    </source>
</evidence>